<gene>
    <name evidence="4" type="ORF">OXH55_09315</name>
</gene>
<comment type="similarity">
    <text evidence="1 2">Belongs to the dTDP-4-dehydrorhamnose reductase family.</text>
</comment>
<dbReference type="Gene3D" id="3.40.50.720">
    <property type="entry name" value="NAD(P)-binding Rossmann-like Domain"/>
    <property type="match status" value="1"/>
</dbReference>
<evidence type="ECO:0000259" key="3">
    <source>
        <dbReference type="Pfam" id="PF04321"/>
    </source>
</evidence>
<dbReference type="PANTHER" id="PTHR10491">
    <property type="entry name" value="DTDP-4-DEHYDRORHAMNOSE REDUCTASE"/>
    <property type="match status" value="1"/>
</dbReference>
<evidence type="ECO:0000313" key="4">
    <source>
        <dbReference type="EMBL" id="MCY6370828.1"/>
    </source>
</evidence>
<reference evidence="4" key="1">
    <citation type="submission" date="2022-12" db="EMBL/GenBank/DDBJ databases">
        <authorList>
            <person name="Wang J."/>
        </authorList>
    </citation>
    <scope>NUCLEOTIDE SEQUENCE</scope>
    <source>
        <strain evidence="4">HY-42-06</strain>
    </source>
</reference>
<keyword evidence="2" id="KW-0560">Oxidoreductase</keyword>
<dbReference type="EMBL" id="JAPQES010000003">
    <property type="protein sequence ID" value="MCY6370828.1"/>
    <property type="molecule type" value="Genomic_DNA"/>
</dbReference>
<dbReference type="RefSeq" id="WP_268049674.1">
    <property type="nucleotide sequence ID" value="NZ_JAPQES010000003.1"/>
</dbReference>
<comment type="caution">
    <text evidence="4">The sequence shown here is derived from an EMBL/GenBank/DDBJ whole genome shotgun (WGS) entry which is preliminary data.</text>
</comment>
<comment type="function">
    <text evidence="2">Catalyzes the reduction of dTDP-6-deoxy-L-lyxo-4-hexulose to yield dTDP-L-rhamnose.</text>
</comment>
<name>A0ABT4CQW2_9CLOT</name>
<dbReference type="PANTHER" id="PTHR10491:SF4">
    <property type="entry name" value="METHIONINE ADENOSYLTRANSFERASE 2 SUBUNIT BETA"/>
    <property type="match status" value="1"/>
</dbReference>
<evidence type="ECO:0000313" key="5">
    <source>
        <dbReference type="Proteomes" id="UP001079657"/>
    </source>
</evidence>
<evidence type="ECO:0000256" key="2">
    <source>
        <dbReference type="RuleBase" id="RU364082"/>
    </source>
</evidence>
<evidence type="ECO:0000256" key="1">
    <source>
        <dbReference type="ARBA" id="ARBA00010944"/>
    </source>
</evidence>
<sequence length="282" mass="32273">MNILITGGDKPLGKAFAKHLGNKHKIFLMNENTLDITNRVETLRTISNINPEIVIHCDEIDNIEKCEKNENLAYTVNTIGCLNVAYSCYSLDIPIIYLSTNYVYDGKKESPYYETDNCTPINVYGKTKLAGEKLIQTLYNKFFIIRCGWLFGEENNFIQKILNNRDVPVFMCSNEIGSPTYIEDVCTAVDILLSTNYYGIYNCANPDPVNKSLWVKYILDCSNIKKEIIEIPQNYIPNCAPRPHYSAIETTLLKNCFNIKLPNWRERTKTVVANINKKPPTK</sequence>
<organism evidence="4 5">
    <name type="scientific">Clostridium ganghwense</name>
    <dbReference type="NCBI Taxonomy" id="312089"/>
    <lineage>
        <taxon>Bacteria</taxon>
        <taxon>Bacillati</taxon>
        <taxon>Bacillota</taxon>
        <taxon>Clostridia</taxon>
        <taxon>Eubacteriales</taxon>
        <taxon>Clostridiaceae</taxon>
        <taxon>Clostridium</taxon>
    </lineage>
</organism>
<dbReference type="InterPro" id="IPR036291">
    <property type="entry name" value="NAD(P)-bd_dom_sf"/>
</dbReference>
<accession>A0ABT4CQW2</accession>
<dbReference type="Pfam" id="PF04321">
    <property type="entry name" value="RmlD_sub_bind"/>
    <property type="match status" value="1"/>
</dbReference>
<keyword evidence="5" id="KW-1185">Reference proteome</keyword>
<dbReference type="CDD" id="cd05254">
    <property type="entry name" value="dTDP_HR_like_SDR_e"/>
    <property type="match status" value="1"/>
</dbReference>
<feature type="domain" description="RmlD-like substrate binding" evidence="3">
    <location>
        <begin position="1"/>
        <end position="275"/>
    </location>
</feature>
<keyword evidence="2" id="KW-0521">NADP</keyword>
<dbReference type="SUPFAM" id="SSF51735">
    <property type="entry name" value="NAD(P)-binding Rossmann-fold domains"/>
    <property type="match status" value="1"/>
</dbReference>
<dbReference type="Gene3D" id="3.90.25.10">
    <property type="entry name" value="UDP-galactose 4-epimerase, domain 1"/>
    <property type="match status" value="1"/>
</dbReference>
<dbReference type="InterPro" id="IPR029903">
    <property type="entry name" value="RmlD-like-bd"/>
</dbReference>
<proteinExistence type="inferred from homology"/>
<dbReference type="EC" id="1.1.1.133" evidence="2"/>
<dbReference type="Proteomes" id="UP001079657">
    <property type="component" value="Unassembled WGS sequence"/>
</dbReference>
<protein>
    <recommendedName>
        <fullName evidence="2">dTDP-4-dehydrorhamnose reductase</fullName>
        <ecNumber evidence="2">1.1.1.133</ecNumber>
    </recommendedName>
</protein>
<comment type="pathway">
    <text evidence="2">Carbohydrate biosynthesis; dTDP-L-rhamnose biosynthesis.</text>
</comment>
<dbReference type="InterPro" id="IPR005913">
    <property type="entry name" value="dTDP_dehydrorham_reduct"/>
</dbReference>